<dbReference type="Pfam" id="PF09711">
    <property type="entry name" value="Cas_Csn2"/>
    <property type="match status" value="1"/>
</dbReference>
<name>A0A1T5DAB9_9FIRM</name>
<proteinExistence type="predicted"/>
<accession>A0A1T5DAB9</accession>
<evidence type="ECO:0000313" key="1">
    <source>
        <dbReference type="EMBL" id="SKB68440.1"/>
    </source>
</evidence>
<dbReference type="InterPro" id="IPR010146">
    <property type="entry name" value="CRISPR-assoc_prot_Csn2-typ"/>
</dbReference>
<reference evidence="2" key="1">
    <citation type="submission" date="2017-02" db="EMBL/GenBank/DDBJ databases">
        <authorList>
            <person name="Varghese N."/>
            <person name="Submissions S."/>
        </authorList>
    </citation>
    <scope>NUCLEOTIDE SEQUENCE [LARGE SCALE GENOMIC DNA]</scope>
    <source>
        <strain evidence="2">ATCC 35199</strain>
    </source>
</reference>
<dbReference type="EMBL" id="FUYN01000008">
    <property type="protein sequence ID" value="SKB68440.1"/>
    <property type="molecule type" value="Genomic_DNA"/>
</dbReference>
<dbReference type="Proteomes" id="UP000243406">
    <property type="component" value="Unassembled WGS sequence"/>
</dbReference>
<dbReference type="NCBIfam" id="TIGR01866">
    <property type="entry name" value="cas_Csn2"/>
    <property type="match status" value="1"/>
</dbReference>
<evidence type="ECO:0000313" key="2">
    <source>
        <dbReference type="Proteomes" id="UP000243406"/>
    </source>
</evidence>
<dbReference type="Gene3D" id="3.40.50.11940">
    <property type="match status" value="2"/>
</dbReference>
<dbReference type="InterPro" id="IPR038600">
    <property type="entry name" value="Csn2_sf"/>
</dbReference>
<protein>
    <submittedName>
        <fullName evidence="1">CRISPR-associated protein (Cas_Csn2)</fullName>
    </submittedName>
</protein>
<dbReference type="RefSeq" id="WP_079590456.1">
    <property type="nucleotide sequence ID" value="NZ_FUYN01000008.1"/>
</dbReference>
<dbReference type="OrthoDB" id="1701909at2"/>
<organism evidence="1 2">
    <name type="scientific">Acetoanaerobium noterae</name>
    <dbReference type="NCBI Taxonomy" id="745369"/>
    <lineage>
        <taxon>Bacteria</taxon>
        <taxon>Bacillati</taxon>
        <taxon>Bacillota</taxon>
        <taxon>Clostridia</taxon>
        <taxon>Peptostreptococcales</taxon>
        <taxon>Filifactoraceae</taxon>
        <taxon>Acetoanaerobium</taxon>
    </lineage>
</organism>
<sequence length="223" mass="26307">MKLVHPLISEIINLSNESKVNILVIENQKLFTSILTELYGQINNCKGRFVFSIDNSPKEISKNIEIITQFIPFEINKKTLIGKLLKKMDTIAQGEDFLIKTKELYLFISEYAKILSEEIDHDIDFIYEYDISNILKTIDFKFKEDYESLAEKIIDYMLLVREFDSEKCFILLNLRNYISDEEIDDFYKTVLYNKLKVLIISANDYEYSDYESKIVIDSDLCEF</sequence>
<gene>
    <name evidence="1" type="ORF">SAMN02745120_2654</name>
</gene>
<dbReference type="AlphaFoldDB" id="A0A1T5DAB9"/>
<keyword evidence="2" id="KW-1185">Reference proteome</keyword>